<proteinExistence type="predicted"/>
<protein>
    <submittedName>
        <fullName evidence="1">Uncharacterized protein</fullName>
    </submittedName>
</protein>
<dbReference type="EMBL" id="BQNB010018622">
    <property type="protein sequence ID" value="GJT76413.1"/>
    <property type="molecule type" value="Genomic_DNA"/>
</dbReference>
<sequence length="72" mass="7295">MLVVGYVDSIVVIVGVGEVGMGGVESGVMSSGVFGYVITGSVVDGEWLERLGSGEREGDDVSRVCKIGEGTG</sequence>
<organism evidence="1 2">
    <name type="scientific">Tanacetum coccineum</name>
    <dbReference type="NCBI Taxonomy" id="301880"/>
    <lineage>
        <taxon>Eukaryota</taxon>
        <taxon>Viridiplantae</taxon>
        <taxon>Streptophyta</taxon>
        <taxon>Embryophyta</taxon>
        <taxon>Tracheophyta</taxon>
        <taxon>Spermatophyta</taxon>
        <taxon>Magnoliopsida</taxon>
        <taxon>eudicotyledons</taxon>
        <taxon>Gunneridae</taxon>
        <taxon>Pentapetalae</taxon>
        <taxon>asterids</taxon>
        <taxon>campanulids</taxon>
        <taxon>Asterales</taxon>
        <taxon>Asteraceae</taxon>
        <taxon>Asteroideae</taxon>
        <taxon>Anthemideae</taxon>
        <taxon>Anthemidinae</taxon>
        <taxon>Tanacetum</taxon>
    </lineage>
</organism>
<evidence type="ECO:0000313" key="1">
    <source>
        <dbReference type="EMBL" id="GJT76413.1"/>
    </source>
</evidence>
<reference evidence="1" key="2">
    <citation type="submission" date="2022-01" db="EMBL/GenBank/DDBJ databases">
        <authorList>
            <person name="Yamashiro T."/>
            <person name="Shiraishi A."/>
            <person name="Satake H."/>
            <person name="Nakayama K."/>
        </authorList>
    </citation>
    <scope>NUCLEOTIDE SEQUENCE</scope>
</reference>
<reference evidence="1" key="1">
    <citation type="journal article" date="2022" name="Int. J. Mol. Sci.">
        <title>Draft Genome of Tanacetum Coccineum: Genomic Comparison of Closely Related Tanacetum-Family Plants.</title>
        <authorList>
            <person name="Yamashiro T."/>
            <person name="Shiraishi A."/>
            <person name="Nakayama K."/>
            <person name="Satake H."/>
        </authorList>
    </citation>
    <scope>NUCLEOTIDE SEQUENCE</scope>
</reference>
<gene>
    <name evidence="1" type="ORF">Tco_1043138</name>
</gene>
<keyword evidence="2" id="KW-1185">Reference proteome</keyword>
<dbReference type="Proteomes" id="UP001151760">
    <property type="component" value="Unassembled WGS sequence"/>
</dbReference>
<evidence type="ECO:0000313" key="2">
    <source>
        <dbReference type="Proteomes" id="UP001151760"/>
    </source>
</evidence>
<comment type="caution">
    <text evidence="1">The sequence shown here is derived from an EMBL/GenBank/DDBJ whole genome shotgun (WGS) entry which is preliminary data.</text>
</comment>
<accession>A0ABQ5GLJ9</accession>
<name>A0ABQ5GLJ9_9ASTR</name>